<gene>
    <name evidence="1" type="ORF">GCM10007391_34470</name>
</gene>
<dbReference type="Proteomes" id="UP000631300">
    <property type="component" value="Unassembled WGS sequence"/>
</dbReference>
<dbReference type="InterPro" id="IPR036163">
    <property type="entry name" value="HMA_dom_sf"/>
</dbReference>
<dbReference type="GO" id="GO:0046872">
    <property type="term" value="F:metal ion binding"/>
    <property type="evidence" value="ECO:0007669"/>
    <property type="project" value="InterPro"/>
</dbReference>
<name>A0A918JTN4_9ALTE</name>
<keyword evidence="2" id="KW-1185">Reference proteome</keyword>
<accession>A0A918JTN4</accession>
<reference evidence="1" key="2">
    <citation type="submission" date="2020-09" db="EMBL/GenBank/DDBJ databases">
        <authorList>
            <person name="Sun Q."/>
            <person name="Kim S."/>
        </authorList>
    </citation>
    <scope>NUCLEOTIDE SEQUENCE</scope>
    <source>
        <strain evidence="1">KCTC 22164</strain>
    </source>
</reference>
<dbReference type="AlphaFoldDB" id="A0A918JTN4"/>
<evidence type="ECO:0000313" key="1">
    <source>
        <dbReference type="EMBL" id="GGW97570.1"/>
    </source>
</evidence>
<dbReference type="SUPFAM" id="SSF55008">
    <property type="entry name" value="HMA, heavy metal-associated domain"/>
    <property type="match status" value="1"/>
</dbReference>
<protein>
    <recommendedName>
        <fullName evidence="3">Cation transporter</fullName>
    </recommendedName>
</protein>
<proteinExistence type="predicted"/>
<evidence type="ECO:0000313" key="2">
    <source>
        <dbReference type="Proteomes" id="UP000631300"/>
    </source>
</evidence>
<sequence length="140" mass="16230">MEAIHPNLRNIQINTEEKDMNDLDHRVGVREANLVVRNLRLSNVNEANCDALIEEIDKLFGIDEVSYNIKEGVIHLAYDATHVNLDGIEEVIRRHGADLHNDWWTHTKEGYYQFVDQNIKENSTHKPWSCHKVPPGSHKK</sequence>
<organism evidence="1 2">
    <name type="scientific">Alteromonas halophila</name>
    <dbReference type="NCBI Taxonomy" id="516698"/>
    <lineage>
        <taxon>Bacteria</taxon>
        <taxon>Pseudomonadati</taxon>
        <taxon>Pseudomonadota</taxon>
        <taxon>Gammaproteobacteria</taxon>
        <taxon>Alteromonadales</taxon>
        <taxon>Alteromonadaceae</taxon>
        <taxon>Alteromonas/Salinimonas group</taxon>
        <taxon>Alteromonas</taxon>
    </lineage>
</organism>
<comment type="caution">
    <text evidence="1">The sequence shown here is derived from an EMBL/GenBank/DDBJ whole genome shotgun (WGS) entry which is preliminary data.</text>
</comment>
<dbReference type="EMBL" id="BMXP01000016">
    <property type="protein sequence ID" value="GGW97570.1"/>
    <property type="molecule type" value="Genomic_DNA"/>
</dbReference>
<evidence type="ECO:0008006" key="3">
    <source>
        <dbReference type="Google" id="ProtNLM"/>
    </source>
</evidence>
<reference evidence="1" key="1">
    <citation type="journal article" date="2014" name="Int. J. Syst. Evol. Microbiol.">
        <title>Complete genome sequence of Corynebacterium casei LMG S-19264T (=DSM 44701T), isolated from a smear-ripened cheese.</title>
        <authorList>
            <consortium name="US DOE Joint Genome Institute (JGI-PGF)"/>
            <person name="Walter F."/>
            <person name="Albersmeier A."/>
            <person name="Kalinowski J."/>
            <person name="Ruckert C."/>
        </authorList>
    </citation>
    <scope>NUCLEOTIDE SEQUENCE</scope>
    <source>
        <strain evidence="1">KCTC 22164</strain>
    </source>
</reference>